<name>A0A518BKJ1_9BACT</name>
<reference evidence="1 2" key="1">
    <citation type="submission" date="2019-02" db="EMBL/GenBank/DDBJ databases">
        <title>Deep-cultivation of Planctomycetes and their phenomic and genomic characterization uncovers novel biology.</title>
        <authorList>
            <person name="Wiegand S."/>
            <person name="Jogler M."/>
            <person name="Boedeker C."/>
            <person name="Pinto D."/>
            <person name="Vollmers J."/>
            <person name="Rivas-Marin E."/>
            <person name="Kohn T."/>
            <person name="Peeters S.H."/>
            <person name="Heuer A."/>
            <person name="Rast P."/>
            <person name="Oberbeckmann S."/>
            <person name="Bunk B."/>
            <person name="Jeske O."/>
            <person name="Meyerdierks A."/>
            <person name="Storesund J.E."/>
            <person name="Kallscheuer N."/>
            <person name="Luecker S."/>
            <person name="Lage O.M."/>
            <person name="Pohl T."/>
            <person name="Merkel B.J."/>
            <person name="Hornburger P."/>
            <person name="Mueller R.-W."/>
            <person name="Bruemmer F."/>
            <person name="Labrenz M."/>
            <person name="Spormann A.M."/>
            <person name="Op den Camp H."/>
            <person name="Overmann J."/>
            <person name="Amann R."/>
            <person name="Jetten M.S.M."/>
            <person name="Mascher T."/>
            <person name="Medema M.H."/>
            <person name="Devos D.P."/>
            <person name="Kaster A.-K."/>
            <person name="Ovreas L."/>
            <person name="Rohde M."/>
            <person name="Galperin M.Y."/>
            <person name="Jogler C."/>
        </authorList>
    </citation>
    <scope>NUCLEOTIDE SEQUENCE [LARGE SCALE GENOMIC DNA]</scope>
    <source>
        <strain evidence="1 2">Pla133</strain>
    </source>
</reference>
<dbReference type="PANTHER" id="PTHR46580">
    <property type="entry name" value="SENSOR KINASE-RELATED"/>
    <property type="match status" value="1"/>
</dbReference>
<dbReference type="InterPro" id="IPR028994">
    <property type="entry name" value="Integrin_alpha_N"/>
</dbReference>
<gene>
    <name evidence="1" type="ORF">Pla133_25810</name>
</gene>
<organism evidence="1 2">
    <name type="scientific">Engelhardtia mirabilis</name>
    <dbReference type="NCBI Taxonomy" id="2528011"/>
    <lineage>
        <taxon>Bacteria</taxon>
        <taxon>Pseudomonadati</taxon>
        <taxon>Planctomycetota</taxon>
        <taxon>Planctomycetia</taxon>
        <taxon>Planctomycetia incertae sedis</taxon>
        <taxon>Engelhardtia</taxon>
    </lineage>
</organism>
<protein>
    <submittedName>
        <fullName evidence="1">FG-GAP repeat protein</fullName>
    </submittedName>
</protein>
<dbReference type="SUPFAM" id="SSF69318">
    <property type="entry name" value="Integrin alpha N-terminal domain"/>
    <property type="match status" value="1"/>
</dbReference>
<keyword evidence="2" id="KW-1185">Reference proteome</keyword>
<dbReference type="KEGG" id="pbap:Pla133_25810"/>
<dbReference type="AlphaFoldDB" id="A0A518BKJ1"/>
<sequence>MSALLVSALALAVAQGSSPVSVQALAVATEEKIVGLCSGDLDSDGRADLVIAVRTADKSIELRARLRAAGGQLAPETAWRQRLPGDVTAFAIGELTGDPGREVLLLGGSGAFVLAPGAEEAARFSRLCGADFLWQVPVPGELLAWPDAILDLDGDGDDDLLIPEPAGYLVARQDRGAIDDPWSDQQRIDLSASELERAARESTLDIAIRMRPDATQRGARTLAEVSERTSVLWHGAWNNDGRLDLAALAGQQLSVWLGGDEFAEPKDLKLPLTVDMERRLDVSFAVHLGDVTGDGLADAVIAARDQKASKDRTQVLVYGNLAAGFERPDQVLVIDGLVGSTRLLDVDGDGAQDLVVTAIREDFLDTLRSGGGESVEVELYVYASREGRFTRSPILRHRLVFPGDVRDPFFDLCADATGDGGRDLLVQTAANRLELFYVRIRGDEWSVVPRSLWQRGLAKDSSIRPLAGTEAGRSYAVVEESQVLLLVVGR</sequence>
<evidence type="ECO:0000313" key="2">
    <source>
        <dbReference type="Proteomes" id="UP000316921"/>
    </source>
</evidence>
<dbReference type="RefSeq" id="WP_145065732.1">
    <property type="nucleotide sequence ID" value="NZ_CP036287.1"/>
</dbReference>
<dbReference type="EMBL" id="CP036287">
    <property type="protein sequence ID" value="QDU67497.1"/>
    <property type="molecule type" value="Genomic_DNA"/>
</dbReference>
<evidence type="ECO:0000313" key="1">
    <source>
        <dbReference type="EMBL" id="QDU67497.1"/>
    </source>
</evidence>
<dbReference type="Gene3D" id="2.130.10.130">
    <property type="entry name" value="Integrin alpha, N-terminal"/>
    <property type="match status" value="1"/>
</dbReference>
<dbReference type="PANTHER" id="PTHR46580:SF4">
    <property type="entry name" value="ATP_GTP-BINDING PROTEIN"/>
    <property type="match status" value="1"/>
</dbReference>
<proteinExistence type="predicted"/>
<dbReference type="Proteomes" id="UP000316921">
    <property type="component" value="Chromosome"/>
</dbReference>
<accession>A0A518BKJ1</accession>